<evidence type="ECO:0000313" key="2">
    <source>
        <dbReference type="RefSeq" id="XP_031567696.1"/>
    </source>
</evidence>
<accession>A0A6P8IL55</accession>
<dbReference type="InParanoid" id="A0A6P8IL55"/>
<reference evidence="2" key="1">
    <citation type="submission" date="2025-08" db="UniProtKB">
        <authorList>
            <consortium name="RefSeq"/>
        </authorList>
    </citation>
    <scope>IDENTIFICATION</scope>
    <source>
        <tissue evidence="2">Tentacle</tissue>
    </source>
</reference>
<dbReference type="GeneID" id="116302518"/>
<protein>
    <submittedName>
        <fullName evidence="2">Uncharacterized protein LOC116302518</fullName>
    </submittedName>
</protein>
<dbReference type="Proteomes" id="UP000515163">
    <property type="component" value="Unplaced"/>
</dbReference>
<gene>
    <name evidence="2" type="primary">LOC116302518</name>
</gene>
<dbReference type="KEGG" id="aten:116302518"/>
<keyword evidence="1" id="KW-1185">Reference proteome</keyword>
<dbReference type="OrthoDB" id="10332143at2759"/>
<organism evidence="1 2">
    <name type="scientific">Actinia tenebrosa</name>
    <name type="common">Australian red waratah sea anemone</name>
    <dbReference type="NCBI Taxonomy" id="6105"/>
    <lineage>
        <taxon>Eukaryota</taxon>
        <taxon>Metazoa</taxon>
        <taxon>Cnidaria</taxon>
        <taxon>Anthozoa</taxon>
        <taxon>Hexacorallia</taxon>
        <taxon>Actiniaria</taxon>
        <taxon>Actiniidae</taxon>
        <taxon>Actinia</taxon>
    </lineage>
</organism>
<sequence length="134" mass="15648">MAEEEKPKSRRECLLCLLWFCCVLLTLAAFTFSMYTVKEFATLKARIGDLESQLSLISGNNLGYSEKDYMASRRTLPQSNKIWHTSKEDKKNKIHEINKRETQKPYKDRSNVFIHLSGGLKARRDRNLIKHLKV</sequence>
<evidence type="ECO:0000313" key="1">
    <source>
        <dbReference type="Proteomes" id="UP000515163"/>
    </source>
</evidence>
<dbReference type="AlphaFoldDB" id="A0A6P8IL55"/>
<name>A0A6P8IL55_ACTTE</name>
<proteinExistence type="predicted"/>
<dbReference type="RefSeq" id="XP_031567696.1">
    <property type="nucleotide sequence ID" value="XM_031711836.1"/>
</dbReference>